<evidence type="ECO:0000313" key="3">
    <source>
        <dbReference type="EMBL" id="MFC5632135.1"/>
    </source>
</evidence>
<reference evidence="4" key="1">
    <citation type="journal article" date="2019" name="Int. J. Syst. Evol. Microbiol.">
        <title>The Global Catalogue of Microorganisms (GCM) 10K type strain sequencing project: providing services to taxonomists for standard genome sequencing and annotation.</title>
        <authorList>
            <consortium name="The Broad Institute Genomics Platform"/>
            <consortium name="The Broad Institute Genome Sequencing Center for Infectious Disease"/>
            <person name="Wu L."/>
            <person name="Ma J."/>
        </authorList>
    </citation>
    <scope>NUCLEOTIDE SEQUENCE [LARGE SCALE GENOMIC DNA]</scope>
    <source>
        <strain evidence="4">DT43</strain>
    </source>
</reference>
<dbReference type="RefSeq" id="WP_156805911.1">
    <property type="nucleotide sequence ID" value="NZ_JBHSOJ010000033.1"/>
</dbReference>
<dbReference type="EMBL" id="JBHSOJ010000033">
    <property type="protein sequence ID" value="MFC5632135.1"/>
    <property type="molecule type" value="Genomic_DNA"/>
</dbReference>
<dbReference type="InterPro" id="IPR036691">
    <property type="entry name" value="Endo/exonu/phosph_ase_sf"/>
</dbReference>
<dbReference type="GO" id="GO:0004519">
    <property type="term" value="F:endonuclease activity"/>
    <property type="evidence" value="ECO:0007669"/>
    <property type="project" value="UniProtKB-KW"/>
</dbReference>
<name>A0ABW0UGW6_9STRE</name>
<dbReference type="Proteomes" id="UP001596110">
    <property type="component" value="Unassembled WGS sequence"/>
</dbReference>
<sequence>MKLLTLNTHSWMEDHPEKKLEQLVEHILQEDYDIVCLQEINQLMTTSRVVAPADYQALPSAPVLHEDHYAYLLTGKLAQKGKRYYWSWAYNHIGYDRYHEGVALLSKTPIEVQELLVSDVDDDTDYHTRRILLATTEVTGRALTVASLHLSWFGKGFEGEWQILEDHLQSHSYPIVLMGDFNNPTDQEGYSMIVNSSLNVVDSHQVASHVLGNYTILANIDGWEGNQQALKVDHAFVSKTLNVVSSKVIFDGKATPILSDHFGLDIDIEWNEVSETVFTS</sequence>
<evidence type="ECO:0000313" key="4">
    <source>
        <dbReference type="Proteomes" id="UP001596110"/>
    </source>
</evidence>
<feature type="domain" description="Endonuclease/exonuclease/phosphatase" evidence="2">
    <location>
        <begin position="17"/>
        <end position="261"/>
    </location>
</feature>
<keyword evidence="1" id="KW-0378">Hydrolase</keyword>
<evidence type="ECO:0000256" key="1">
    <source>
        <dbReference type="ARBA" id="ARBA00022801"/>
    </source>
</evidence>
<keyword evidence="3" id="KW-0540">Nuclease</keyword>
<evidence type="ECO:0000259" key="2">
    <source>
        <dbReference type="Pfam" id="PF03372"/>
    </source>
</evidence>
<dbReference type="CDD" id="cd09079">
    <property type="entry name" value="RgfB-like"/>
    <property type="match status" value="1"/>
</dbReference>
<dbReference type="InterPro" id="IPR051547">
    <property type="entry name" value="TDP2-like"/>
</dbReference>
<dbReference type="Pfam" id="PF03372">
    <property type="entry name" value="Exo_endo_phos"/>
    <property type="match status" value="1"/>
</dbReference>
<gene>
    <name evidence="3" type="ORF">ACFPQ3_11440</name>
</gene>
<dbReference type="Gene3D" id="3.60.10.10">
    <property type="entry name" value="Endonuclease/exonuclease/phosphatase"/>
    <property type="match status" value="1"/>
</dbReference>
<dbReference type="InterPro" id="IPR005135">
    <property type="entry name" value="Endo/exonuclease/phosphatase"/>
</dbReference>
<accession>A0ABW0UGW6</accession>
<proteinExistence type="predicted"/>
<keyword evidence="4" id="KW-1185">Reference proteome</keyword>
<organism evidence="3 4">
    <name type="scientific">Streptococcus caledonicus</name>
    <dbReference type="NCBI Taxonomy" id="2614158"/>
    <lineage>
        <taxon>Bacteria</taxon>
        <taxon>Bacillati</taxon>
        <taxon>Bacillota</taxon>
        <taxon>Bacilli</taxon>
        <taxon>Lactobacillales</taxon>
        <taxon>Streptococcaceae</taxon>
        <taxon>Streptococcus</taxon>
    </lineage>
</organism>
<dbReference type="PANTHER" id="PTHR15822:SF23">
    <property type="entry name" value="ENDONUCLEASE_EXONUCLEASE_PHOSPHATASE FAMILY PROTEIN"/>
    <property type="match status" value="1"/>
</dbReference>
<dbReference type="SUPFAM" id="SSF56219">
    <property type="entry name" value="DNase I-like"/>
    <property type="match status" value="1"/>
</dbReference>
<comment type="caution">
    <text evidence="3">The sequence shown here is derived from an EMBL/GenBank/DDBJ whole genome shotgun (WGS) entry which is preliminary data.</text>
</comment>
<keyword evidence="3" id="KW-0255">Endonuclease</keyword>
<dbReference type="PANTHER" id="PTHR15822">
    <property type="entry name" value="TRAF AND TNF RECEPTOR-ASSOCIATED PROTEIN"/>
    <property type="match status" value="1"/>
</dbReference>
<protein>
    <submittedName>
        <fullName evidence="3">Endonuclease/exonuclease/phosphatase family protein</fullName>
    </submittedName>
</protein>